<comment type="pathway">
    <text evidence="5 6">Purine metabolism; IMP biosynthesis via de novo pathway; 5-amino-1-(5-phospho-D-ribosyl)imidazole-4-carboxylate from 5-amino-1-(5-phospho-D-ribosyl)imidazole (N5-CAIR route): step 1/2.</text>
</comment>
<feature type="domain" description="ATP-grasp" evidence="7">
    <location>
        <begin position="91"/>
        <end position="273"/>
    </location>
</feature>
<organism evidence="8 9">
    <name type="scientific">Candidatus Synechococcus calcipolaris G9</name>
    <dbReference type="NCBI Taxonomy" id="1497997"/>
    <lineage>
        <taxon>Bacteria</taxon>
        <taxon>Bacillati</taxon>
        <taxon>Cyanobacteriota</taxon>
        <taxon>Cyanophyceae</taxon>
        <taxon>Synechococcales</taxon>
        <taxon>Synechococcaceae</taxon>
        <taxon>Synechococcus</taxon>
    </lineage>
</organism>
<dbReference type="InterPro" id="IPR013815">
    <property type="entry name" value="ATP_grasp_subdomain_1"/>
</dbReference>
<dbReference type="PANTHER" id="PTHR11609:SF5">
    <property type="entry name" value="PHOSPHORIBOSYLAMINOIMIDAZOLE CARBOXYLASE"/>
    <property type="match status" value="1"/>
</dbReference>
<evidence type="ECO:0000256" key="5">
    <source>
        <dbReference type="HAMAP-Rule" id="MF_01928"/>
    </source>
</evidence>
<comment type="caution">
    <text evidence="5">Lacks conserved residue(s) required for the propagation of feature annotation.</text>
</comment>
<dbReference type="Pfam" id="PF02222">
    <property type="entry name" value="ATP-grasp"/>
    <property type="match status" value="1"/>
</dbReference>
<keyword evidence="4 5" id="KW-0067">ATP-binding</keyword>
<protein>
    <recommendedName>
        <fullName evidence="5 6">N5-carboxyaminoimidazole ribonucleotide synthase</fullName>
        <shortName evidence="5 6">N5-CAIR synthase</shortName>
        <ecNumber evidence="5 6">6.3.4.18</ecNumber>
    </recommendedName>
    <alternativeName>
        <fullName evidence="5 6">5-(carboxyamino)imidazole ribonucleotide synthetase</fullName>
    </alternativeName>
</protein>
<evidence type="ECO:0000256" key="6">
    <source>
        <dbReference type="RuleBase" id="RU361200"/>
    </source>
</evidence>
<accession>A0ABT6EYY1</accession>
<reference evidence="8" key="1">
    <citation type="journal article" date="2022" name="Genome Biol. Evol.">
        <title>A New Gene Family Diagnostic for Intracellular Biomineralization of Amorphous Ca Carbonates by Cyanobacteria.</title>
        <authorList>
            <person name="Benzerara K."/>
            <person name="Duprat E."/>
            <person name="Bitard-Feildel T."/>
            <person name="Caumes G."/>
            <person name="Cassier-Chauvat C."/>
            <person name="Chauvat F."/>
            <person name="Dezi M."/>
            <person name="Diop S.I."/>
            <person name="Gaschignard G."/>
            <person name="Gorgen S."/>
            <person name="Gugger M."/>
            <person name="Lopez-Garcia P."/>
            <person name="Millet M."/>
            <person name="Skouri-Panet F."/>
            <person name="Moreira D."/>
            <person name="Callebaut I."/>
        </authorList>
    </citation>
    <scope>NUCLEOTIDE SEQUENCE</scope>
    <source>
        <strain evidence="8">G9</strain>
    </source>
</reference>
<gene>
    <name evidence="5 6" type="primary">purK</name>
    <name evidence="8" type="ORF">L3556_07490</name>
</gene>
<dbReference type="SUPFAM" id="SSF52440">
    <property type="entry name" value="PreATP-grasp domain"/>
    <property type="match status" value="1"/>
</dbReference>
<feature type="binding site" evidence="5">
    <location>
        <position position="87"/>
    </location>
    <ligand>
        <name>ATP</name>
        <dbReference type="ChEBI" id="CHEBI:30616"/>
    </ligand>
</feature>
<comment type="catalytic activity">
    <reaction evidence="5 6">
        <text>5-amino-1-(5-phospho-beta-D-ribosyl)imidazole + hydrogencarbonate + ATP = 5-carboxyamino-1-(5-phospho-D-ribosyl)imidazole + ADP + phosphate + 2 H(+)</text>
        <dbReference type="Rhea" id="RHEA:19317"/>
        <dbReference type="ChEBI" id="CHEBI:15378"/>
        <dbReference type="ChEBI" id="CHEBI:17544"/>
        <dbReference type="ChEBI" id="CHEBI:30616"/>
        <dbReference type="ChEBI" id="CHEBI:43474"/>
        <dbReference type="ChEBI" id="CHEBI:58730"/>
        <dbReference type="ChEBI" id="CHEBI:137981"/>
        <dbReference type="ChEBI" id="CHEBI:456216"/>
        <dbReference type="EC" id="6.3.4.18"/>
    </reaction>
</comment>
<dbReference type="Gene3D" id="3.40.50.20">
    <property type="match status" value="1"/>
</dbReference>
<comment type="caution">
    <text evidence="8">The sequence shown here is derived from an EMBL/GenBank/DDBJ whole genome shotgun (WGS) entry which is preliminary data.</text>
</comment>
<evidence type="ECO:0000256" key="1">
    <source>
        <dbReference type="ARBA" id="ARBA00022598"/>
    </source>
</evidence>
<dbReference type="InterPro" id="IPR040686">
    <property type="entry name" value="PurK_C"/>
</dbReference>
<evidence type="ECO:0000313" key="8">
    <source>
        <dbReference type="EMBL" id="MDG2990772.1"/>
    </source>
</evidence>
<dbReference type="SUPFAM" id="SSF51246">
    <property type="entry name" value="Rudiment single hybrid motif"/>
    <property type="match status" value="1"/>
</dbReference>
<reference evidence="8" key="2">
    <citation type="submission" date="2022-01" db="EMBL/GenBank/DDBJ databases">
        <authorList>
            <person name="Zivanovic Y."/>
            <person name="Moreira D."/>
            <person name="Lopez-Garcia P."/>
        </authorList>
    </citation>
    <scope>NUCLEOTIDE SEQUENCE</scope>
    <source>
        <strain evidence="8">G9</strain>
    </source>
</reference>
<evidence type="ECO:0000256" key="4">
    <source>
        <dbReference type="ARBA" id="ARBA00022840"/>
    </source>
</evidence>
<comment type="function">
    <text evidence="5">Catalyzes the ATP-dependent conversion of 5-aminoimidazole ribonucleotide (AIR) and HCO(3)(-) to N5-carboxyaminoimidazole ribonucleotide (N5-CAIR).</text>
</comment>
<evidence type="ECO:0000256" key="3">
    <source>
        <dbReference type="ARBA" id="ARBA00022755"/>
    </source>
</evidence>
<evidence type="ECO:0000313" key="9">
    <source>
        <dbReference type="Proteomes" id="UP001154265"/>
    </source>
</evidence>
<dbReference type="NCBIfam" id="TIGR01161">
    <property type="entry name" value="purK"/>
    <property type="match status" value="1"/>
</dbReference>
<dbReference type="InterPro" id="IPR011054">
    <property type="entry name" value="Rudment_hybrid_motif"/>
</dbReference>
<dbReference type="NCBIfam" id="NF004679">
    <property type="entry name" value="PRK06019.1-5"/>
    <property type="match status" value="1"/>
</dbReference>
<dbReference type="SUPFAM" id="SSF56059">
    <property type="entry name" value="Glutathione synthetase ATP-binding domain-like"/>
    <property type="match status" value="1"/>
</dbReference>
<dbReference type="PANTHER" id="PTHR11609">
    <property type="entry name" value="PURINE BIOSYNTHESIS PROTEIN 6/7, PUR6/7"/>
    <property type="match status" value="1"/>
</dbReference>
<dbReference type="EC" id="6.3.4.18" evidence="5 6"/>
<keyword evidence="2 5" id="KW-0547">Nucleotide-binding</keyword>
<dbReference type="Gene3D" id="3.30.470.20">
    <property type="entry name" value="ATP-grasp fold, B domain"/>
    <property type="match status" value="1"/>
</dbReference>
<dbReference type="InterPro" id="IPR003135">
    <property type="entry name" value="ATP-grasp_carboxylate-amine"/>
</dbReference>
<comment type="similarity">
    <text evidence="5 6">Belongs to the PurK/PurT family.</text>
</comment>
<feature type="binding site" evidence="5">
    <location>
        <position position="167"/>
    </location>
    <ligand>
        <name>ATP</name>
        <dbReference type="ChEBI" id="CHEBI:30616"/>
    </ligand>
</feature>
<dbReference type="InterPro" id="IPR016185">
    <property type="entry name" value="PreATP-grasp_dom_sf"/>
</dbReference>
<evidence type="ECO:0000256" key="2">
    <source>
        <dbReference type="ARBA" id="ARBA00022741"/>
    </source>
</evidence>
<dbReference type="PROSITE" id="PS50975">
    <property type="entry name" value="ATP_GRASP"/>
    <property type="match status" value="1"/>
</dbReference>
<dbReference type="Gene3D" id="3.30.1490.20">
    <property type="entry name" value="ATP-grasp fold, A domain"/>
    <property type="match status" value="1"/>
</dbReference>
<name>A0ABT6EYY1_9SYNE</name>
<keyword evidence="9" id="KW-1185">Reference proteome</keyword>
<dbReference type="HAMAP" id="MF_01928">
    <property type="entry name" value="PurK"/>
    <property type="match status" value="1"/>
</dbReference>
<dbReference type="InterPro" id="IPR011761">
    <property type="entry name" value="ATP-grasp"/>
</dbReference>
<dbReference type="Pfam" id="PF22660">
    <property type="entry name" value="RS_preATP-grasp-like"/>
    <property type="match status" value="1"/>
</dbReference>
<evidence type="ECO:0000259" key="7">
    <source>
        <dbReference type="PROSITE" id="PS50975"/>
    </source>
</evidence>
<keyword evidence="1 5" id="KW-0436">Ligase</keyword>
<dbReference type="Pfam" id="PF17769">
    <property type="entry name" value="PurK_C"/>
    <property type="match status" value="1"/>
</dbReference>
<dbReference type="Proteomes" id="UP001154265">
    <property type="component" value="Unassembled WGS sequence"/>
</dbReference>
<sequence>MLGQAAQSLDLDLIVQTPQSTDPAVSVAHEVIYAPLDDIHATAQLAEACEVITFENEFIDLNALSALAIQGVRFYPDLSTLAPLLDKYQQRCYLQELGLPVPEFSLFRGQSLPKDCLFPFVLKSRRHGYDGQGTFIIRDEKDWQAFAWEHPPSQFYLMEACVSFDKELAIIAARSPKGDIALYPIVETQQENQVCRRVIAPADISEAIASEIYGMTDKLLKSLEAVGVFGIEFFLVDQQVLINEVAPRTHNSGHYTLDACTTSQFQQHLRAITEQPLGETTLTANGAVMVNLLGYAAPEGITIDYEQKCNELAKIPNAHLHWYGKNQAYPGRKLGHITVLLETQAQAQEVIQAIEELWYSP</sequence>
<feature type="binding site" evidence="5">
    <location>
        <begin position="159"/>
        <end position="162"/>
    </location>
    <ligand>
        <name>ATP</name>
        <dbReference type="ChEBI" id="CHEBI:30616"/>
    </ligand>
</feature>
<comment type="subunit">
    <text evidence="5 6">Homodimer.</text>
</comment>
<dbReference type="InterPro" id="IPR054350">
    <property type="entry name" value="PurT/PurK_preATP-grasp"/>
</dbReference>
<proteinExistence type="inferred from homology"/>
<dbReference type="InterPro" id="IPR005875">
    <property type="entry name" value="PurK"/>
</dbReference>
<comment type="function">
    <text evidence="6">Catalyzes the ATP-dependent conversion of 5-aminoimidazole ribonucleotide (AIR) and HCO(3)- to N5-carboxyaminoimidazole ribonucleotide (N5-CAIR).</text>
</comment>
<dbReference type="GO" id="GO:0034028">
    <property type="term" value="F:5-(carboxyamino)imidazole ribonucleotide synthase activity"/>
    <property type="evidence" value="ECO:0007669"/>
    <property type="project" value="UniProtKB-EC"/>
</dbReference>
<dbReference type="EMBL" id="JAKKUT010000002">
    <property type="protein sequence ID" value="MDG2990772.1"/>
    <property type="molecule type" value="Genomic_DNA"/>
</dbReference>
<feature type="binding site" evidence="5">
    <location>
        <position position="123"/>
    </location>
    <ligand>
        <name>ATP</name>
        <dbReference type="ChEBI" id="CHEBI:30616"/>
    </ligand>
</feature>
<feature type="binding site" evidence="5">
    <location>
        <begin position="243"/>
        <end position="244"/>
    </location>
    <ligand>
        <name>ATP</name>
        <dbReference type="ChEBI" id="CHEBI:30616"/>
    </ligand>
</feature>
<keyword evidence="3 5" id="KW-0658">Purine biosynthesis</keyword>